<evidence type="ECO:0000256" key="1">
    <source>
        <dbReference type="SAM" id="Coils"/>
    </source>
</evidence>
<accession>A0A2D0N5E9</accession>
<keyword evidence="3" id="KW-1185">Reference proteome</keyword>
<feature type="coiled-coil region" evidence="1">
    <location>
        <begin position="53"/>
        <end position="80"/>
    </location>
</feature>
<protein>
    <submittedName>
        <fullName evidence="2">Uncharacterized protein</fullName>
    </submittedName>
</protein>
<proteinExistence type="predicted"/>
<organism evidence="2 3">
    <name type="scientific">Flavilitoribacter nigricans (strain ATCC 23147 / DSM 23189 / NBRC 102662 / NCIMB 1420 / SS-2)</name>
    <name type="common">Lewinella nigricans</name>
    <dbReference type="NCBI Taxonomy" id="1122177"/>
    <lineage>
        <taxon>Bacteria</taxon>
        <taxon>Pseudomonadati</taxon>
        <taxon>Bacteroidota</taxon>
        <taxon>Saprospiria</taxon>
        <taxon>Saprospirales</taxon>
        <taxon>Lewinellaceae</taxon>
        <taxon>Flavilitoribacter</taxon>
    </lineage>
</organism>
<evidence type="ECO:0000313" key="3">
    <source>
        <dbReference type="Proteomes" id="UP000223913"/>
    </source>
</evidence>
<comment type="caution">
    <text evidence="2">The sequence shown here is derived from an EMBL/GenBank/DDBJ whole genome shotgun (WGS) entry which is preliminary data.</text>
</comment>
<dbReference type="EMBL" id="PDUD01000030">
    <property type="protein sequence ID" value="PHN03618.1"/>
    <property type="molecule type" value="Genomic_DNA"/>
</dbReference>
<name>A0A2D0N5E9_FLAN2</name>
<dbReference type="Proteomes" id="UP000223913">
    <property type="component" value="Unassembled WGS sequence"/>
</dbReference>
<reference evidence="2 3" key="1">
    <citation type="submission" date="2017-10" db="EMBL/GenBank/DDBJ databases">
        <title>The draft genome sequence of Lewinella nigricans NBRC 102662.</title>
        <authorList>
            <person name="Wang K."/>
        </authorList>
    </citation>
    <scope>NUCLEOTIDE SEQUENCE [LARGE SCALE GENOMIC DNA]</scope>
    <source>
        <strain evidence="2 3">NBRC 102662</strain>
    </source>
</reference>
<gene>
    <name evidence="2" type="ORF">CRP01_25505</name>
</gene>
<sequence length="185" mass="20083">MLLLGLIALSSADCEKKPQTEAEFVEEEILTTGMETRVNGLQDLLYFAAQQDLNACQENCGELEEAVSAAEKEVKAMEDLLLGVIGGIKPPPPPCPCQTGSCLWERLAVFNYFVDVKKYKRLPDISIQTVNGEIISSSADAEIIYSPEGGQFAVVNLPQKEINDDAVNVVISLGDGSTEVLVYLQ</sequence>
<keyword evidence="1" id="KW-0175">Coiled coil</keyword>
<evidence type="ECO:0000313" key="2">
    <source>
        <dbReference type="EMBL" id="PHN03618.1"/>
    </source>
</evidence>
<dbReference type="AlphaFoldDB" id="A0A2D0N5E9"/>